<name>A0AA35UT40_METCP</name>
<reference evidence="1" key="1">
    <citation type="submission" date="2023-03" db="EMBL/GenBank/DDBJ databases">
        <authorList>
            <person name="Pearce D."/>
        </authorList>
    </citation>
    <scope>NUCLEOTIDE SEQUENCE</scope>
    <source>
        <strain evidence="1">Mc</strain>
    </source>
</reference>
<sequence>MNCSQRAMTHYIRAGEGVPAAGRDTRFDSAVHPIPNLLLRSPGTRSIVTAPVPTPSTQCDILFRLLSCSPSSCCCRRPDGRTRRRRPR</sequence>
<evidence type="ECO:0000313" key="2">
    <source>
        <dbReference type="Proteomes" id="UP001158598"/>
    </source>
</evidence>
<dbReference type="EMBL" id="OX458332">
    <property type="protein sequence ID" value="CAI8894479.1"/>
    <property type="molecule type" value="Genomic_DNA"/>
</dbReference>
<accession>A0AA35UT40</accession>
<gene>
    <name evidence="1" type="ORF">MCNOR_3320</name>
</gene>
<evidence type="ECO:0000313" key="1">
    <source>
        <dbReference type="EMBL" id="CAI8894479.1"/>
    </source>
</evidence>
<proteinExistence type="predicted"/>
<dbReference type="AlphaFoldDB" id="A0AA35UT40"/>
<dbReference type="Proteomes" id="UP001158598">
    <property type="component" value="Chromosome"/>
</dbReference>
<organism evidence="1 2">
    <name type="scientific">Methylococcus capsulatus</name>
    <dbReference type="NCBI Taxonomy" id="414"/>
    <lineage>
        <taxon>Bacteria</taxon>
        <taxon>Pseudomonadati</taxon>
        <taxon>Pseudomonadota</taxon>
        <taxon>Gammaproteobacteria</taxon>
        <taxon>Methylococcales</taxon>
        <taxon>Methylococcaceae</taxon>
        <taxon>Methylococcus</taxon>
    </lineage>
</organism>
<protein>
    <submittedName>
        <fullName evidence="1">Uncharacterized protein</fullName>
    </submittedName>
</protein>